<keyword evidence="3" id="KW-0238">DNA-binding</keyword>
<sequence length="453" mass="49523">MESDQGGDLGDIIRASSRGCGGNLLEAKTNKIKTKNTSDWQFPSLTSLTDTGIGFPSLSTDASFNSGFGDPFFNLGRDPFMVHELSAGEAAEEEESMGVEIGNGHVGVHVVGGGHVDSNTTSMGNDSDFVNQKMILQPILSRFLEISPTTASPVVSLESIRHHHQPPILPAASVSAINNVSSRCLSDHVPALQISSTLSSPRNPGIKRRKSQTKKVVCIPAPAASGSRPTGEVVPSDLWAWRKYGQKPIKGSPYPRGYYRCSSSKGCSARKQVERSRSDPNMLVITYTSEHNHPWPTQRNALAGSTRAQAAKTNGWSLKNSGQKHNPRVSGQEDKHKEMANSSAPVKEEAVEMKKSTPVSSIDKTDDNYNYICNYNLDHSNYINYSTTTTTTTTTPPTTSSFPESRRSVDDFFAELTELGVSDPLEMFSRQLLEEEEEEEEEEVEDDEDDYAP</sequence>
<evidence type="ECO:0000313" key="10">
    <source>
        <dbReference type="EMBL" id="KMZ68886.1"/>
    </source>
</evidence>
<accession>A0A0K9PIV4</accession>
<dbReference type="Pfam" id="PF03106">
    <property type="entry name" value="WRKY"/>
    <property type="match status" value="1"/>
</dbReference>
<evidence type="ECO:0000256" key="3">
    <source>
        <dbReference type="ARBA" id="ARBA00023125"/>
    </source>
</evidence>
<dbReference type="AlphaFoldDB" id="A0A0K9PIV4"/>
<feature type="compositionally biased region" description="Acidic residues" evidence="8">
    <location>
        <begin position="434"/>
        <end position="453"/>
    </location>
</feature>
<dbReference type="EMBL" id="LFYR01000809">
    <property type="protein sequence ID" value="KMZ68886.1"/>
    <property type="molecule type" value="Genomic_DNA"/>
</dbReference>
<keyword evidence="11" id="KW-1185">Reference proteome</keyword>
<dbReference type="InterPro" id="IPR036576">
    <property type="entry name" value="WRKY_dom_sf"/>
</dbReference>
<feature type="compositionally biased region" description="Polar residues" evidence="8">
    <location>
        <begin position="314"/>
        <end position="324"/>
    </location>
</feature>
<organism evidence="10 11">
    <name type="scientific">Zostera marina</name>
    <name type="common">Eelgrass</name>
    <dbReference type="NCBI Taxonomy" id="29655"/>
    <lineage>
        <taxon>Eukaryota</taxon>
        <taxon>Viridiplantae</taxon>
        <taxon>Streptophyta</taxon>
        <taxon>Embryophyta</taxon>
        <taxon>Tracheophyta</taxon>
        <taxon>Spermatophyta</taxon>
        <taxon>Magnoliopsida</taxon>
        <taxon>Liliopsida</taxon>
        <taxon>Zosteraceae</taxon>
        <taxon>Zostera</taxon>
    </lineage>
</organism>
<dbReference type="FunFam" id="2.20.25.80:FF:000005">
    <property type="entry name" value="probable WRKY transcription factor 14"/>
    <property type="match status" value="1"/>
</dbReference>
<dbReference type="GO" id="GO:0005634">
    <property type="term" value="C:nucleus"/>
    <property type="evidence" value="ECO:0000318"/>
    <property type="project" value="GO_Central"/>
</dbReference>
<dbReference type="InterPro" id="IPR044810">
    <property type="entry name" value="WRKY_plant"/>
</dbReference>
<comment type="similarity">
    <text evidence="7">Belongs to the WRKY group II-e family.</text>
</comment>
<dbReference type="InterPro" id="IPR003657">
    <property type="entry name" value="WRKY_dom"/>
</dbReference>
<dbReference type="PANTHER" id="PTHR32096:SF18">
    <property type="entry name" value="DISEASE RESISTANCE PROTEIN RRS1B-RELATED"/>
    <property type="match status" value="1"/>
</dbReference>
<dbReference type="GO" id="GO:0000976">
    <property type="term" value="F:transcription cis-regulatory region binding"/>
    <property type="evidence" value="ECO:0000318"/>
    <property type="project" value="GO_Central"/>
</dbReference>
<keyword evidence="2" id="KW-0805">Transcription regulation</keyword>
<dbReference type="SUPFAM" id="SSF118290">
    <property type="entry name" value="WRKY DNA-binding domain"/>
    <property type="match status" value="1"/>
</dbReference>
<evidence type="ECO:0000259" key="9">
    <source>
        <dbReference type="PROSITE" id="PS50811"/>
    </source>
</evidence>
<dbReference type="Proteomes" id="UP000036987">
    <property type="component" value="Unassembled WGS sequence"/>
</dbReference>
<evidence type="ECO:0000313" key="11">
    <source>
        <dbReference type="Proteomes" id="UP000036987"/>
    </source>
</evidence>
<protein>
    <submittedName>
        <fullName evidence="10">Putative WRKY transcription factor 35</fullName>
    </submittedName>
</protein>
<evidence type="ECO:0000256" key="5">
    <source>
        <dbReference type="ARBA" id="ARBA00023242"/>
    </source>
</evidence>
<keyword evidence="4" id="KW-0804">Transcription</keyword>
<feature type="region of interest" description="Disordered" evidence="8">
    <location>
        <begin position="314"/>
        <end position="361"/>
    </location>
</feature>
<proteinExistence type="inferred from homology"/>
<evidence type="ECO:0000256" key="1">
    <source>
        <dbReference type="ARBA" id="ARBA00004123"/>
    </source>
</evidence>
<keyword evidence="5" id="KW-0539">Nucleus</keyword>
<comment type="function">
    <text evidence="6">Transcription factor. Interacts specifically with the W box (5'-(T)TGAC[CT]-3'), a frequently occurring elicitor-responsive cis-acting element.</text>
</comment>
<evidence type="ECO:0000256" key="6">
    <source>
        <dbReference type="ARBA" id="ARBA00059805"/>
    </source>
</evidence>
<evidence type="ECO:0000256" key="7">
    <source>
        <dbReference type="ARBA" id="ARBA00060761"/>
    </source>
</evidence>
<dbReference type="GO" id="GO:0003700">
    <property type="term" value="F:DNA-binding transcription factor activity"/>
    <property type="evidence" value="ECO:0000318"/>
    <property type="project" value="GO_Central"/>
</dbReference>
<evidence type="ECO:0000256" key="2">
    <source>
        <dbReference type="ARBA" id="ARBA00023015"/>
    </source>
</evidence>
<dbReference type="PANTHER" id="PTHR32096">
    <property type="entry name" value="WRKY TRANSCRIPTION FACTOR 30-RELATED-RELATED"/>
    <property type="match status" value="1"/>
</dbReference>
<evidence type="ECO:0000256" key="8">
    <source>
        <dbReference type="SAM" id="MobiDB-lite"/>
    </source>
</evidence>
<feature type="region of interest" description="Disordered" evidence="8">
    <location>
        <begin position="196"/>
        <end position="215"/>
    </location>
</feature>
<gene>
    <name evidence="10" type="ORF">ZOSMA_228G00180</name>
</gene>
<dbReference type="STRING" id="29655.A0A0K9PIV4"/>
<dbReference type="PROSITE" id="PS50811">
    <property type="entry name" value="WRKY"/>
    <property type="match status" value="1"/>
</dbReference>
<feature type="region of interest" description="Disordered" evidence="8">
    <location>
        <begin position="428"/>
        <end position="453"/>
    </location>
</feature>
<dbReference type="SMART" id="SM00774">
    <property type="entry name" value="WRKY"/>
    <property type="match status" value="1"/>
</dbReference>
<evidence type="ECO:0000256" key="4">
    <source>
        <dbReference type="ARBA" id="ARBA00023163"/>
    </source>
</evidence>
<feature type="compositionally biased region" description="Basic and acidic residues" evidence="8">
    <location>
        <begin position="346"/>
        <end position="355"/>
    </location>
</feature>
<name>A0A0K9PIV4_ZOSMR</name>
<dbReference type="Gene3D" id="2.20.25.80">
    <property type="entry name" value="WRKY domain"/>
    <property type="match status" value="1"/>
</dbReference>
<comment type="caution">
    <text evidence="10">The sequence shown here is derived from an EMBL/GenBank/DDBJ whole genome shotgun (WGS) entry which is preliminary data.</text>
</comment>
<dbReference type="OrthoDB" id="1937086at2759"/>
<reference evidence="11" key="1">
    <citation type="journal article" date="2016" name="Nature">
        <title>The genome of the seagrass Zostera marina reveals angiosperm adaptation to the sea.</title>
        <authorList>
            <person name="Olsen J.L."/>
            <person name="Rouze P."/>
            <person name="Verhelst B."/>
            <person name="Lin Y.-C."/>
            <person name="Bayer T."/>
            <person name="Collen J."/>
            <person name="Dattolo E."/>
            <person name="De Paoli E."/>
            <person name="Dittami S."/>
            <person name="Maumus F."/>
            <person name="Michel G."/>
            <person name="Kersting A."/>
            <person name="Lauritano C."/>
            <person name="Lohaus R."/>
            <person name="Toepel M."/>
            <person name="Tonon T."/>
            <person name="Vanneste K."/>
            <person name="Amirebrahimi M."/>
            <person name="Brakel J."/>
            <person name="Bostroem C."/>
            <person name="Chovatia M."/>
            <person name="Grimwood J."/>
            <person name="Jenkins J.W."/>
            <person name="Jueterbock A."/>
            <person name="Mraz A."/>
            <person name="Stam W.T."/>
            <person name="Tice H."/>
            <person name="Bornberg-Bauer E."/>
            <person name="Green P.J."/>
            <person name="Pearson G.A."/>
            <person name="Procaccini G."/>
            <person name="Duarte C.M."/>
            <person name="Schmutz J."/>
            <person name="Reusch T.B.H."/>
            <person name="Van de Peer Y."/>
        </authorList>
    </citation>
    <scope>NUCLEOTIDE SEQUENCE [LARGE SCALE GENOMIC DNA]</scope>
    <source>
        <strain evidence="11">cv. Finnish</strain>
    </source>
</reference>
<feature type="domain" description="WRKY" evidence="9">
    <location>
        <begin position="230"/>
        <end position="296"/>
    </location>
</feature>
<comment type="subcellular location">
    <subcellularLocation>
        <location evidence="1">Nucleus</location>
    </subcellularLocation>
</comment>